<sequence length="86" mass="10338">MLFYEFNHIYFILISNIYSCRHLFAIIISWQVIIFIPYVVVFVRVLDSDYMYVTDPIIMLMAFIIVFFNELFSLFSSGRHSIFYGI</sequence>
<gene>
    <name evidence="3" type="ORF">C445_11601</name>
    <name evidence="2" type="ORF">CHINAEXTREME_02735</name>
</gene>
<keyword evidence="1" id="KW-0472">Membrane</keyword>
<keyword evidence="1" id="KW-1133">Transmembrane helix</keyword>
<dbReference type="Proteomes" id="UP000186547">
    <property type="component" value="Chromosome"/>
</dbReference>
<accession>M0LFU5</accession>
<dbReference type="KEGG" id="hlc:CHINAEXTREME02735"/>
<feature type="transmembrane region" description="Helical" evidence="1">
    <location>
        <begin position="57"/>
        <end position="75"/>
    </location>
</feature>
<keyword evidence="1" id="KW-0812">Transmembrane</keyword>
<feature type="transmembrane region" description="Helical" evidence="1">
    <location>
        <begin position="23"/>
        <end position="45"/>
    </location>
</feature>
<evidence type="ECO:0000313" key="4">
    <source>
        <dbReference type="Proteomes" id="UP000011555"/>
    </source>
</evidence>
<evidence type="ECO:0000256" key="1">
    <source>
        <dbReference type="SAM" id="Phobius"/>
    </source>
</evidence>
<dbReference type="EMBL" id="CP019285">
    <property type="protein sequence ID" value="APW96756.1"/>
    <property type="molecule type" value="Genomic_DNA"/>
</dbReference>
<reference evidence="3 4" key="2">
    <citation type="journal article" date="2014" name="PLoS Genet.">
        <title>Phylogenetically driven sequencing of extremely halophilic archaea reveals strategies for static and dynamic osmo-response.</title>
        <authorList>
            <person name="Becker E.A."/>
            <person name="Seitzer P.M."/>
            <person name="Tritt A."/>
            <person name="Larsen D."/>
            <person name="Krusor M."/>
            <person name="Yao A.I."/>
            <person name="Wu D."/>
            <person name="Madern D."/>
            <person name="Eisen J.A."/>
            <person name="Darling A.E."/>
            <person name="Facciotti M.T."/>
        </authorList>
    </citation>
    <scope>NUCLEOTIDE SEQUENCE [LARGE SCALE GENOMIC DNA]</scope>
    <source>
        <strain evidence="3 4">AJ5</strain>
    </source>
</reference>
<protein>
    <submittedName>
        <fullName evidence="3">Uncharacterized protein</fullName>
    </submittedName>
</protein>
<dbReference type="Proteomes" id="UP000011555">
    <property type="component" value="Unassembled WGS sequence"/>
</dbReference>
<evidence type="ECO:0000313" key="2">
    <source>
        <dbReference type="EMBL" id="APW96756.1"/>
    </source>
</evidence>
<dbReference type="AlphaFoldDB" id="M0LFU5"/>
<organism evidence="3 4">
    <name type="scientific">Natronobacterium lacisalsi AJ5</name>
    <dbReference type="NCBI Taxonomy" id="358396"/>
    <lineage>
        <taxon>Archaea</taxon>
        <taxon>Methanobacteriati</taxon>
        <taxon>Methanobacteriota</taxon>
        <taxon>Stenosarchaea group</taxon>
        <taxon>Halobacteria</taxon>
        <taxon>Halobacteriales</taxon>
        <taxon>Natrialbaceae</taxon>
        <taxon>Natronobacterium</taxon>
    </lineage>
</organism>
<name>M0LFU5_NATLA</name>
<evidence type="ECO:0000313" key="5">
    <source>
        <dbReference type="Proteomes" id="UP000186547"/>
    </source>
</evidence>
<reference evidence="2 5" key="1">
    <citation type="journal article" date="2011" name="J. Bacteriol.">
        <title>Genome sequence of Halobiforma lacisalsi AJ5, an extremely halophilic archaeon which harbors a bop gene.</title>
        <authorList>
            <person name="Jiang X."/>
            <person name="Wang S."/>
            <person name="Cheng H."/>
            <person name="Huo Y."/>
            <person name="Zhang X."/>
            <person name="Zhu X."/>
            <person name="Han X."/>
            <person name="Ni P."/>
            <person name="Wu M."/>
        </authorList>
    </citation>
    <scope>NUCLEOTIDE SEQUENCE [LARGE SCALE GENOMIC DNA]</scope>
    <source>
        <strain evidence="2 5">AJ5</strain>
    </source>
</reference>
<reference evidence="2" key="3">
    <citation type="submission" date="2017-01" db="EMBL/GenBank/DDBJ databases">
        <authorList>
            <person name="Mah S.A."/>
            <person name="Swanson W.J."/>
            <person name="Moy G.W."/>
            <person name="Vacquier V.D."/>
        </authorList>
    </citation>
    <scope>NUCLEOTIDE SEQUENCE</scope>
    <source>
        <strain evidence="2">AJ5</strain>
    </source>
</reference>
<keyword evidence="4" id="KW-1185">Reference proteome</keyword>
<proteinExistence type="predicted"/>
<evidence type="ECO:0000313" key="3">
    <source>
        <dbReference type="EMBL" id="EMA31953.1"/>
    </source>
</evidence>
<dbReference type="EMBL" id="AOLZ01000042">
    <property type="protein sequence ID" value="EMA31953.1"/>
    <property type="molecule type" value="Genomic_DNA"/>
</dbReference>